<proteinExistence type="predicted"/>
<reference evidence="2 3" key="1">
    <citation type="submission" date="2019-02" db="EMBL/GenBank/DDBJ databases">
        <title>Deep-cultivation of Planctomycetes and their phenomic and genomic characterization uncovers novel biology.</title>
        <authorList>
            <person name="Wiegand S."/>
            <person name="Jogler M."/>
            <person name="Boedeker C."/>
            <person name="Pinto D."/>
            <person name="Vollmers J."/>
            <person name="Rivas-Marin E."/>
            <person name="Kohn T."/>
            <person name="Peeters S.H."/>
            <person name="Heuer A."/>
            <person name="Rast P."/>
            <person name="Oberbeckmann S."/>
            <person name="Bunk B."/>
            <person name="Jeske O."/>
            <person name="Meyerdierks A."/>
            <person name="Storesund J.E."/>
            <person name="Kallscheuer N."/>
            <person name="Luecker S."/>
            <person name="Lage O.M."/>
            <person name="Pohl T."/>
            <person name="Merkel B.J."/>
            <person name="Hornburger P."/>
            <person name="Mueller R.-W."/>
            <person name="Bruemmer F."/>
            <person name="Labrenz M."/>
            <person name="Spormann A.M."/>
            <person name="Op den Camp H."/>
            <person name="Overmann J."/>
            <person name="Amann R."/>
            <person name="Jetten M.S.M."/>
            <person name="Mascher T."/>
            <person name="Medema M.H."/>
            <person name="Devos D.P."/>
            <person name="Kaster A.-K."/>
            <person name="Ovreas L."/>
            <person name="Rohde M."/>
            <person name="Galperin M.Y."/>
            <person name="Jogler C."/>
        </authorList>
    </citation>
    <scope>NUCLEOTIDE SEQUENCE [LARGE SCALE GENOMIC DNA]</scope>
    <source>
        <strain evidence="2 3">K22_7</strain>
    </source>
</reference>
<dbReference type="KEGG" id="rlc:K227x_40090"/>
<protein>
    <submittedName>
        <fullName evidence="2">Uncharacterized protein</fullName>
    </submittedName>
</protein>
<sequence length="77" mass="8779">MQKSNKPKLNYSQPQRAARFTKARGAMPTRSNDAHRKLIFVPPFRWQGGETGYYTFPLDHPARITLLTPTTSFSIAI</sequence>
<gene>
    <name evidence="2" type="ORF">K227x_40090</name>
</gene>
<evidence type="ECO:0000313" key="3">
    <source>
        <dbReference type="Proteomes" id="UP000318538"/>
    </source>
</evidence>
<feature type="region of interest" description="Disordered" evidence="1">
    <location>
        <begin position="1"/>
        <end position="31"/>
    </location>
</feature>
<dbReference type="Proteomes" id="UP000318538">
    <property type="component" value="Chromosome"/>
</dbReference>
<dbReference type="EMBL" id="CP036525">
    <property type="protein sequence ID" value="QDT05608.1"/>
    <property type="molecule type" value="Genomic_DNA"/>
</dbReference>
<dbReference type="AlphaFoldDB" id="A0A517NEY1"/>
<organism evidence="2 3">
    <name type="scientific">Rubripirellula lacrimiformis</name>
    <dbReference type="NCBI Taxonomy" id="1930273"/>
    <lineage>
        <taxon>Bacteria</taxon>
        <taxon>Pseudomonadati</taxon>
        <taxon>Planctomycetota</taxon>
        <taxon>Planctomycetia</taxon>
        <taxon>Pirellulales</taxon>
        <taxon>Pirellulaceae</taxon>
        <taxon>Rubripirellula</taxon>
    </lineage>
</organism>
<name>A0A517NEY1_9BACT</name>
<evidence type="ECO:0000313" key="2">
    <source>
        <dbReference type="EMBL" id="QDT05608.1"/>
    </source>
</evidence>
<accession>A0A517NEY1</accession>
<keyword evidence="3" id="KW-1185">Reference proteome</keyword>
<evidence type="ECO:0000256" key="1">
    <source>
        <dbReference type="SAM" id="MobiDB-lite"/>
    </source>
</evidence>